<evidence type="ECO:0000313" key="7">
    <source>
        <dbReference type="EMBL" id="MCS0499883.1"/>
    </source>
</evidence>
<dbReference type="InterPro" id="IPR006103">
    <property type="entry name" value="Glyco_hydro_2_cat"/>
</dbReference>
<dbReference type="Pfam" id="PF02837">
    <property type="entry name" value="Glyco_hydro_2_N"/>
    <property type="match status" value="1"/>
</dbReference>
<dbReference type="Pfam" id="PF02836">
    <property type="entry name" value="Glyco_hydro_2_C"/>
    <property type="match status" value="1"/>
</dbReference>
<sequence length="609" mass="68595">MTDQPRPEYPRPQFVRDRWRNLNGEWEFEFDGGDSGFERGLVQRRLQHQITVPFAPESQLSGIGDTDFHAAVWYRRAIQIPAEWSGLNVVLHFGAVDHDATIWIDGIEVGRHRGGFTPFAIDISTFVRAGRTSTLVVRARDSKDASQARGKQSTEYHNHHCDYTRTTGIWQTVWLEAVPPISLKRPRITPDVGASALHVELPLTSNVPGGSVAVTLRDAEGIVVSGTARADIDLAPRVTLSIPASRSRLWSPEDPHLYDLDLELLDPSGAVIDGARSYAGLRSVAIVGKSVLLNGRPVFQRLVLDQGYYPDGIMTAPSDEHLIRDIKLAQEVGFNGARLHQKVFEERYLYHADRLGYLVWGEFGDWGCKVDWKPDDRQKPTASYITQWLEALERDYSHPSIIGWCPLNETRQYIGDGITVLDDVTRGMFLATKAADRTRPVIDASGYSHRVAETDIYDSHNYEQDPELFAGVMDMIRTGVPYINTEDDENRSIPETAPWSIAYRGQPYFCSEFGGIWWNPTPADGEASWGYGQRPESLEAFYQRFTGLVDVLLDNPEMFGYCYTQLTDVFQEQNGLFFFDRTPKFDAERLRAVQSRTAAIEAQALAPSS</sequence>
<protein>
    <submittedName>
        <fullName evidence="7">Beta-galactosidase</fullName>
    </submittedName>
</protein>
<gene>
    <name evidence="7" type="ORF">NUH29_10010</name>
</gene>
<evidence type="ECO:0000259" key="4">
    <source>
        <dbReference type="Pfam" id="PF00703"/>
    </source>
</evidence>
<dbReference type="Gene3D" id="2.60.40.10">
    <property type="entry name" value="Immunoglobulins"/>
    <property type="match status" value="1"/>
</dbReference>
<organism evidence="7 8">
    <name type="scientific">Protaetiibacter mangrovi</name>
    <dbReference type="NCBI Taxonomy" id="2970926"/>
    <lineage>
        <taxon>Bacteria</taxon>
        <taxon>Bacillati</taxon>
        <taxon>Actinomycetota</taxon>
        <taxon>Actinomycetes</taxon>
        <taxon>Micrococcales</taxon>
        <taxon>Microbacteriaceae</taxon>
        <taxon>Protaetiibacter</taxon>
    </lineage>
</organism>
<dbReference type="Gene3D" id="3.20.20.80">
    <property type="entry name" value="Glycosidases"/>
    <property type="match status" value="1"/>
</dbReference>
<evidence type="ECO:0000256" key="1">
    <source>
        <dbReference type="ARBA" id="ARBA00007401"/>
    </source>
</evidence>
<dbReference type="InterPro" id="IPR006104">
    <property type="entry name" value="Glyco_hydro_2_N"/>
</dbReference>
<dbReference type="InterPro" id="IPR013783">
    <property type="entry name" value="Ig-like_fold"/>
</dbReference>
<feature type="domain" description="Glycoside hydrolase family 2 catalytic" evidence="5">
    <location>
        <begin position="319"/>
        <end position="449"/>
    </location>
</feature>
<evidence type="ECO:0000256" key="2">
    <source>
        <dbReference type="ARBA" id="ARBA00022801"/>
    </source>
</evidence>
<dbReference type="PANTHER" id="PTHR42732">
    <property type="entry name" value="BETA-GALACTOSIDASE"/>
    <property type="match status" value="1"/>
</dbReference>
<evidence type="ECO:0000256" key="3">
    <source>
        <dbReference type="ARBA" id="ARBA00023295"/>
    </source>
</evidence>
<feature type="domain" description="Glycoside hydrolase family 2 immunoglobulin-like beta-sandwich" evidence="4">
    <location>
        <begin position="184"/>
        <end position="282"/>
    </location>
</feature>
<dbReference type="SUPFAM" id="SSF51445">
    <property type="entry name" value="(Trans)glycosidases"/>
    <property type="match status" value="1"/>
</dbReference>
<comment type="similarity">
    <text evidence="1">Belongs to the glycosyl hydrolase 2 family.</text>
</comment>
<reference evidence="7 8" key="1">
    <citation type="submission" date="2022-08" db="EMBL/GenBank/DDBJ databases">
        <authorList>
            <person name="Li F."/>
        </authorList>
    </citation>
    <scope>NUCLEOTIDE SEQUENCE [LARGE SCALE GENOMIC DNA]</scope>
    <source>
        <strain evidence="7 8">10F1B-8-1</strain>
    </source>
</reference>
<evidence type="ECO:0000313" key="8">
    <source>
        <dbReference type="Proteomes" id="UP001205337"/>
    </source>
</evidence>
<dbReference type="Gene3D" id="2.60.120.260">
    <property type="entry name" value="Galactose-binding domain-like"/>
    <property type="match status" value="1"/>
</dbReference>
<feature type="domain" description="Glycosyl hydrolases family 2 sugar binding" evidence="6">
    <location>
        <begin position="69"/>
        <end position="177"/>
    </location>
</feature>
<dbReference type="Proteomes" id="UP001205337">
    <property type="component" value="Unassembled WGS sequence"/>
</dbReference>
<accession>A0ABT1ZGR6</accession>
<evidence type="ECO:0000259" key="5">
    <source>
        <dbReference type="Pfam" id="PF02836"/>
    </source>
</evidence>
<keyword evidence="2" id="KW-0378">Hydrolase</keyword>
<dbReference type="RefSeq" id="WP_258798966.1">
    <property type="nucleotide sequence ID" value="NZ_JANTHX010000007.1"/>
</dbReference>
<dbReference type="PANTHER" id="PTHR42732:SF3">
    <property type="entry name" value="HYDROLASE"/>
    <property type="match status" value="1"/>
</dbReference>
<dbReference type="InterPro" id="IPR006102">
    <property type="entry name" value="Ig-like_GH2"/>
</dbReference>
<proteinExistence type="inferred from homology"/>
<name>A0ABT1ZGR6_9MICO</name>
<evidence type="ECO:0000259" key="6">
    <source>
        <dbReference type="Pfam" id="PF02837"/>
    </source>
</evidence>
<dbReference type="SUPFAM" id="SSF49785">
    <property type="entry name" value="Galactose-binding domain-like"/>
    <property type="match status" value="1"/>
</dbReference>
<keyword evidence="3" id="KW-0326">Glycosidase</keyword>
<dbReference type="InterPro" id="IPR051913">
    <property type="entry name" value="GH2_Domain-Containing"/>
</dbReference>
<dbReference type="InterPro" id="IPR036156">
    <property type="entry name" value="Beta-gal/glucu_dom_sf"/>
</dbReference>
<keyword evidence="8" id="KW-1185">Reference proteome</keyword>
<dbReference type="SUPFAM" id="SSF49303">
    <property type="entry name" value="beta-Galactosidase/glucuronidase domain"/>
    <property type="match status" value="1"/>
</dbReference>
<dbReference type="InterPro" id="IPR017853">
    <property type="entry name" value="GH"/>
</dbReference>
<dbReference type="Pfam" id="PF00703">
    <property type="entry name" value="Glyco_hydro_2"/>
    <property type="match status" value="1"/>
</dbReference>
<comment type="caution">
    <text evidence="7">The sequence shown here is derived from an EMBL/GenBank/DDBJ whole genome shotgun (WGS) entry which is preliminary data.</text>
</comment>
<dbReference type="EMBL" id="JANTHX010000007">
    <property type="protein sequence ID" value="MCS0499883.1"/>
    <property type="molecule type" value="Genomic_DNA"/>
</dbReference>
<dbReference type="InterPro" id="IPR008979">
    <property type="entry name" value="Galactose-bd-like_sf"/>
</dbReference>